<keyword evidence="1" id="KW-0479">Metal-binding</keyword>
<dbReference type="PANTHER" id="PTHR45819:SF5">
    <property type="entry name" value="CENTAURIN-GAMMA-1A"/>
    <property type="match status" value="1"/>
</dbReference>
<dbReference type="GO" id="GO:0005096">
    <property type="term" value="F:GTPase activator activity"/>
    <property type="evidence" value="ECO:0007669"/>
    <property type="project" value="TreeGrafter"/>
</dbReference>
<evidence type="ECO:0000256" key="1">
    <source>
        <dbReference type="ARBA" id="ARBA00022771"/>
    </source>
</evidence>
<dbReference type="PANTHER" id="PTHR45819">
    <property type="entry name" value="CENTAURIN-GAMMA-1A"/>
    <property type="match status" value="1"/>
</dbReference>
<dbReference type="InterPro" id="IPR027417">
    <property type="entry name" value="P-loop_NTPase"/>
</dbReference>
<protein>
    <submittedName>
        <fullName evidence="2">Uncharacterized protein</fullName>
    </submittedName>
</protein>
<dbReference type="GO" id="GO:0008270">
    <property type="term" value="F:zinc ion binding"/>
    <property type="evidence" value="ECO:0007669"/>
    <property type="project" value="UniProtKB-KW"/>
</dbReference>
<reference evidence="2" key="2">
    <citation type="submission" date="2020-05" db="UniProtKB">
        <authorList>
            <consortium name="EnsemblMetazoa"/>
        </authorList>
    </citation>
    <scope>IDENTIFICATION</scope>
    <source>
        <strain evidence="2">maculatus3</strain>
    </source>
</reference>
<keyword evidence="1" id="KW-0863">Zinc-finger</keyword>
<keyword evidence="3" id="KW-1185">Reference proteome</keyword>
<evidence type="ECO:0000313" key="3">
    <source>
        <dbReference type="Proteomes" id="UP000075901"/>
    </source>
</evidence>
<dbReference type="VEuPathDB" id="VectorBase:AMAM008994"/>
<dbReference type="SUPFAM" id="SSF52540">
    <property type="entry name" value="P-loop containing nucleoside triphosphate hydrolases"/>
    <property type="match status" value="1"/>
</dbReference>
<sequence>MKRGPANTRPVSRGVDSCPPGLHTLTFPKCLNVSQTLPNSFVNSQEWTISRSVPDIRLGIVGSLSSGKSALVHRYLTGTYMQEESPEGGRFKKEIQIDNQSYLLLIRDEGGPPEIQVSDLGQNQPERDLFPLLLGWVGLGDHQKYEPDTALPSKRSGP</sequence>
<dbReference type="InterPro" id="IPR051282">
    <property type="entry name" value="Arf-GAP_GTPase_ANK_PH"/>
</dbReference>
<reference evidence="3" key="1">
    <citation type="submission" date="2013-09" db="EMBL/GenBank/DDBJ databases">
        <title>The Genome Sequence of Anopheles maculatus species B.</title>
        <authorList>
            <consortium name="The Broad Institute Genomics Platform"/>
            <person name="Neafsey D.E."/>
            <person name="Besansky N."/>
            <person name="Howell P."/>
            <person name="Walton C."/>
            <person name="Young S.K."/>
            <person name="Zeng Q."/>
            <person name="Gargeya S."/>
            <person name="Fitzgerald M."/>
            <person name="Haas B."/>
            <person name="Abouelleil A."/>
            <person name="Allen A.W."/>
            <person name="Alvarado L."/>
            <person name="Arachchi H.M."/>
            <person name="Berlin A.M."/>
            <person name="Chapman S.B."/>
            <person name="Gainer-Dewar J."/>
            <person name="Goldberg J."/>
            <person name="Griggs A."/>
            <person name="Gujja S."/>
            <person name="Hansen M."/>
            <person name="Howarth C."/>
            <person name="Imamovic A."/>
            <person name="Ireland A."/>
            <person name="Larimer J."/>
            <person name="McCowan C."/>
            <person name="Murphy C."/>
            <person name="Pearson M."/>
            <person name="Poon T.W."/>
            <person name="Priest M."/>
            <person name="Roberts A."/>
            <person name="Saif S."/>
            <person name="Shea T."/>
            <person name="Sisk P."/>
            <person name="Sykes S."/>
            <person name="Wortman J."/>
            <person name="Nusbaum C."/>
            <person name="Birren B."/>
        </authorList>
    </citation>
    <scope>NUCLEOTIDE SEQUENCE [LARGE SCALE GENOMIC DNA]</scope>
    <source>
        <strain evidence="3">maculatus3</strain>
    </source>
</reference>
<dbReference type="GO" id="GO:0003924">
    <property type="term" value="F:GTPase activity"/>
    <property type="evidence" value="ECO:0007669"/>
    <property type="project" value="TreeGrafter"/>
</dbReference>
<proteinExistence type="predicted"/>
<dbReference type="Proteomes" id="UP000075901">
    <property type="component" value="Unassembled WGS sequence"/>
</dbReference>
<dbReference type="Gene3D" id="3.40.50.300">
    <property type="entry name" value="P-loop containing nucleotide triphosphate hydrolases"/>
    <property type="match status" value="1"/>
</dbReference>
<evidence type="ECO:0000313" key="2">
    <source>
        <dbReference type="EnsemblMetazoa" id="AMAM008994-PA"/>
    </source>
</evidence>
<dbReference type="AlphaFoldDB" id="A0A182SL85"/>
<accession>A0A182SL85</accession>
<dbReference type="EnsemblMetazoa" id="AMAM008994-RA">
    <property type="protein sequence ID" value="AMAM008994-PA"/>
    <property type="gene ID" value="AMAM008994"/>
</dbReference>
<organism evidence="2 3">
    <name type="scientific">Anopheles maculatus</name>
    <dbReference type="NCBI Taxonomy" id="74869"/>
    <lineage>
        <taxon>Eukaryota</taxon>
        <taxon>Metazoa</taxon>
        <taxon>Ecdysozoa</taxon>
        <taxon>Arthropoda</taxon>
        <taxon>Hexapoda</taxon>
        <taxon>Insecta</taxon>
        <taxon>Pterygota</taxon>
        <taxon>Neoptera</taxon>
        <taxon>Endopterygota</taxon>
        <taxon>Diptera</taxon>
        <taxon>Nematocera</taxon>
        <taxon>Culicoidea</taxon>
        <taxon>Culicidae</taxon>
        <taxon>Anophelinae</taxon>
        <taxon>Anopheles</taxon>
        <taxon>Anopheles maculatus group</taxon>
    </lineage>
</organism>
<keyword evidence="1" id="KW-0862">Zinc</keyword>
<name>A0A182SL85_9DIPT</name>